<evidence type="ECO:0008006" key="2">
    <source>
        <dbReference type="Google" id="ProtNLM"/>
    </source>
</evidence>
<dbReference type="CDD" id="cd17040">
    <property type="entry name" value="Ubl_MoaD_like"/>
    <property type="match status" value="1"/>
</dbReference>
<dbReference type="InterPro" id="IPR012675">
    <property type="entry name" value="Beta-grasp_dom_sf"/>
</dbReference>
<dbReference type="Pfam" id="PF02597">
    <property type="entry name" value="ThiS"/>
    <property type="match status" value="1"/>
</dbReference>
<proteinExistence type="predicted"/>
<dbReference type="Gene3D" id="3.10.20.30">
    <property type="match status" value="1"/>
</dbReference>
<dbReference type="InterPro" id="IPR003749">
    <property type="entry name" value="ThiS/MoaD-like"/>
</dbReference>
<protein>
    <recommendedName>
        <fullName evidence="2">Molybdopterin synthase sulfur carrier subunit</fullName>
    </recommendedName>
</protein>
<dbReference type="SUPFAM" id="SSF54285">
    <property type="entry name" value="MoaD/ThiS"/>
    <property type="match status" value="1"/>
</dbReference>
<organism evidence="1">
    <name type="scientific">marine metagenome</name>
    <dbReference type="NCBI Taxonomy" id="408172"/>
    <lineage>
        <taxon>unclassified sequences</taxon>
        <taxon>metagenomes</taxon>
        <taxon>ecological metagenomes</taxon>
    </lineage>
</organism>
<gene>
    <name evidence="1" type="ORF">METZ01_LOCUS8832</name>
</gene>
<name>A0A381NQ35_9ZZZZ</name>
<dbReference type="AlphaFoldDB" id="A0A381NQ35"/>
<sequence length="81" mass="8599">MLKVCLSGPLKAAADGAASVSISAATIRELLRELIEQYPGMQNQLDDGIAVSVNGQIFRDSWSEEIPAGAEIFLLPRIQGG</sequence>
<dbReference type="InterPro" id="IPR016155">
    <property type="entry name" value="Mopterin_synth/thiamin_S_b"/>
</dbReference>
<dbReference type="EMBL" id="UINC01000473">
    <property type="protein sequence ID" value="SUZ55978.1"/>
    <property type="molecule type" value="Genomic_DNA"/>
</dbReference>
<reference evidence="1" key="1">
    <citation type="submission" date="2018-05" db="EMBL/GenBank/DDBJ databases">
        <authorList>
            <person name="Lanie J.A."/>
            <person name="Ng W.-L."/>
            <person name="Kazmierczak K.M."/>
            <person name="Andrzejewski T.M."/>
            <person name="Davidsen T.M."/>
            <person name="Wayne K.J."/>
            <person name="Tettelin H."/>
            <person name="Glass J.I."/>
            <person name="Rusch D."/>
            <person name="Podicherti R."/>
            <person name="Tsui H.-C.T."/>
            <person name="Winkler M.E."/>
        </authorList>
    </citation>
    <scope>NUCLEOTIDE SEQUENCE</scope>
</reference>
<evidence type="ECO:0000313" key="1">
    <source>
        <dbReference type="EMBL" id="SUZ55978.1"/>
    </source>
</evidence>
<accession>A0A381NQ35</accession>